<comment type="caution">
    <text evidence="2">The sequence shown here is derived from an EMBL/GenBank/DDBJ whole genome shotgun (WGS) entry which is preliminary data.</text>
</comment>
<reference evidence="2 3" key="1">
    <citation type="submission" date="2018-10" db="EMBL/GenBank/DDBJ databases">
        <title>Anaerotruncus faecis sp. nov., isolated from human feces.</title>
        <authorList>
            <person name="Wang Y.-J."/>
        </authorList>
    </citation>
    <scope>NUCLEOTIDE SEQUENCE [LARGE SCALE GENOMIC DNA]</scope>
    <source>
        <strain evidence="2 3">22A2-44</strain>
    </source>
</reference>
<feature type="transmembrane region" description="Helical" evidence="1">
    <location>
        <begin position="133"/>
        <end position="156"/>
    </location>
</feature>
<keyword evidence="1" id="KW-1133">Transmembrane helix</keyword>
<sequence>MKYRASKVAFLGLLFALSVVLSLVESSLAPMVPVPGVKLGLSNIVTMYCLFCLGWREAYTLAALKSLFVLLTRGPVGAAMSLAGGLVSVTAMLLLRALPKKPSELFTSICGGLMHNAGQLVMAVLLLNGAVLYYFPVLALGGVAMGALTGLLLRLLSPHFNRIFF</sequence>
<keyword evidence="1" id="KW-0472">Membrane</keyword>
<dbReference type="Gene3D" id="1.10.1760.20">
    <property type="match status" value="1"/>
</dbReference>
<feature type="transmembrane region" description="Helical" evidence="1">
    <location>
        <begin position="76"/>
        <end position="98"/>
    </location>
</feature>
<evidence type="ECO:0000313" key="2">
    <source>
        <dbReference type="EMBL" id="RLL14869.1"/>
    </source>
</evidence>
<dbReference type="PIRSF" id="PIRSF027391">
    <property type="entry name" value="Hpre_diP_synt_I"/>
    <property type="match status" value="1"/>
</dbReference>
<gene>
    <name evidence="2" type="ORF">D4A47_01165</name>
</gene>
<dbReference type="InterPro" id="IPR014535">
    <property type="entry name" value="Hpre_diP_synt_I"/>
</dbReference>
<dbReference type="InterPro" id="IPR010898">
    <property type="entry name" value="Hpre_diP_synth_I"/>
</dbReference>
<keyword evidence="1" id="KW-0812">Transmembrane</keyword>
<feature type="transmembrane region" description="Helical" evidence="1">
    <location>
        <begin position="105"/>
        <end position="127"/>
    </location>
</feature>
<accession>A0A498CV57</accession>
<dbReference type="Pfam" id="PF07456">
    <property type="entry name" value="Hpre_diP_synt_I"/>
    <property type="match status" value="1"/>
</dbReference>
<dbReference type="EMBL" id="RCHT01000001">
    <property type="protein sequence ID" value="RLL14869.1"/>
    <property type="molecule type" value="Genomic_DNA"/>
</dbReference>
<dbReference type="AlphaFoldDB" id="A0A498CV57"/>
<evidence type="ECO:0000313" key="3">
    <source>
        <dbReference type="Proteomes" id="UP000276301"/>
    </source>
</evidence>
<keyword evidence="3" id="KW-1185">Reference proteome</keyword>
<organism evidence="2 3">
    <name type="scientific">Anaerotruncus massiliensis</name>
    <name type="common">ex Liu et al. 2021</name>
    <dbReference type="NCBI Taxonomy" id="2321404"/>
    <lineage>
        <taxon>Bacteria</taxon>
        <taxon>Bacillati</taxon>
        <taxon>Bacillota</taxon>
        <taxon>Clostridia</taxon>
        <taxon>Eubacteriales</taxon>
        <taxon>Oscillospiraceae</taxon>
        <taxon>Anaerotruncus</taxon>
    </lineage>
</organism>
<name>A0A498CV57_9FIRM</name>
<protein>
    <submittedName>
        <fullName evidence="2">Gx transporter family protein</fullName>
    </submittedName>
</protein>
<dbReference type="Proteomes" id="UP000276301">
    <property type="component" value="Unassembled WGS sequence"/>
</dbReference>
<evidence type="ECO:0000256" key="1">
    <source>
        <dbReference type="SAM" id="Phobius"/>
    </source>
</evidence>
<proteinExistence type="predicted"/>